<dbReference type="Proteomes" id="UP000183982">
    <property type="component" value="Unassembled WGS sequence"/>
</dbReference>
<gene>
    <name evidence="4" type="ORF">SAMN05444000_102261</name>
</gene>
<dbReference type="SUPFAM" id="SSF53649">
    <property type="entry name" value="Alkaline phosphatase-like"/>
    <property type="match status" value="1"/>
</dbReference>
<dbReference type="InterPro" id="IPR000917">
    <property type="entry name" value="Sulfatase_N"/>
</dbReference>
<dbReference type="OrthoDB" id="9795675at2"/>
<dbReference type="InterPro" id="IPR017850">
    <property type="entry name" value="Alkaline_phosphatase_core_sf"/>
</dbReference>
<evidence type="ECO:0000313" key="5">
    <source>
        <dbReference type="Proteomes" id="UP000183982"/>
    </source>
</evidence>
<proteinExistence type="predicted"/>
<feature type="domain" description="Sulfatase N-terminal" evidence="2">
    <location>
        <begin position="252"/>
        <end position="538"/>
    </location>
</feature>
<keyword evidence="4" id="KW-0808">Transferase</keyword>
<dbReference type="PANTHER" id="PTHR43751:SF3">
    <property type="entry name" value="SULFATASE N-TERMINAL DOMAIN-CONTAINING PROTEIN"/>
    <property type="match status" value="1"/>
</dbReference>
<feature type="transmembrane region" description="Helical" evidence="1">
    <location>
        <begin position="12"/>
        <end position="30"/>
    </location>
</feature>
<evidence type="ECO:0000256" key="1">
    <source>
        <dbReference type="SAM" id="Phobius"/>
    </source>
</evidence>
<name>A0A1M6D922_9RHOB</name>
<dbReference type="GO" id="GO:0016740">
    <property type="term" value="F:transferase activity"/>
    <property type="evidence" value="ECO:0007669"/>
    <property type="project" value="UniProtKB-KW"/>
</dbReference>
<dbReference type="Pfam" id="PF16841">
    <property type="entry name" value="CBM60"/>
    <property type="match status" value="1"/>
</dbReference>
<dbReference type="Gene3D" id="3.40.720.10">
    <property type="entry name" value="Alkaline Phosphatase, subunit A"/>
    <property type="match status" value="1"/>
</dbReference>
<feature type="transmembrane region" description="Helical" evidence="1">
    <location>
        <begin position="136"/>
        <end position="155"/>
    </location>
</feature>
<evidence type="ECO:0000259" key="2">
    <source>
        <dbReference type="Pfam" id="PF00884"/>
    </source>
</evidence>
<protein>
    <submittedName>
        <fullName evidence="4">Phosphoglycerol transferase MdoB</fullName>
    </submittedName>
</protein>
<evidence type="ECO:0000259" key="3">
    <source>
        <dbReference type="Pfam" id="PF16841"/>
    </source>
</evidence>
<dbReference type="InterPro" id="IPR031768">
    <property type="entry name" value="CBM60_xylan-bd"/>
</dbReference>
<dbReference type="AlphaFoldDB" id="A0A1M6D922"/>
<dbReference type="Gene3D" id="2.60.60.40">
    <property type="match status" value="1"/>
</dbReference>
<dbReference type="STRING" id="1470563.SAMN05444000_102261"/>
<feature type="transmembrane region" description="Helical" evidence="1">
    <location>
        <begin position="167"/>
        <end position="187"/>
    </location>
</feature>
<keyword evidence="1" id="KW-1133">Transmembrane helix</keyword>
<dbReference type="InterPro" id="IPR052701">
    <property type="entry name" value="GAG_Ulvan_Degrading_Sulfatases"/>
</dbReference>
<organism evidence="4 5">
    <name type="scientific">Shimia gijangensis</name>
    <dbReference type="NCBI Taxonomy" id="1470563"/>
    <lineage>
        <taxon>Bacteria</taxon>
        <taxon>Pseudomonadati</taxon>
        <taxon>Pseudomonadota</taxon>
        <taxon>Alphaproteobacteria</taxon>
        <taxon>Rhodobacterales</taxon>
        <taxon>Roseobacteraceae</taxon>
    </lineage>
</organism>
<sequence length="797" mass="87625">MTREIKLIKGNPISFLLWIGAILAIFLLALRLYVVSPYILDAGYSLSLPIALYSFAEDALLVLAAVFVFVTLSRSLPKKFSGVLVGLFASFSMITAGWGLVNLVALKMLNAPLTVAWVRYSDIGNTDVILDSLRHLLPLSSVLAGVAVLVSLLLLTRFAARNERNSYIPKAILSAVAIAMLGGFVVGHQPSPVPSGKQRNPLVAFTQSVFSENESASLERLASKVEPDLHKEWPFGKVAGLERPEGPSTKIRNVIVFAYESTPAKQSQGFGGVMPVTPNLLASLSNGLAFDRAYAHVPASNYFLVSAIASAIPELSSVSTTYTHPDFDFNALPKVLNAAGFRTGFFNSSDNRFQNTDTFVRAAGFETVKDYRDWVCEAGVYEFTSVSEKFLNTSSDLCTVEKITDWIDQDRDQPFFVTFRTGMTHYPYFPGENPIDFGVEDENYGNYLNALRVGDQAFGELLTYLGEAGLMDETLIVVMGDHGEAFGEHGTYVHAAGIYEENVHIPLALINPQLFDGARSNLIVGLVDVAPTITDLMGLETPETWQGNSFFAPSRPNGVMLFAPWNGFLIGYREGDEKVIYNANSDELEVYNLRENPGELVSLAPQSPNIKASKMETLAEMVATHRSYIDALLGGEKQTMVSRPTLETMTIAASGTYLQERPKVWVKLDGVDVGGFTVTSAISNEFREVPSEEIHAALEKFVLPLEQELNCPKRLEIYFLNDNWGGEGKTGDTDLWVRSVTIGGSVYHSTRFRELKARVGHNAGEYYRFSRSGGAYVDLYLDQHCLAEALETENPNP</sequence>
<keyword evidence="5" id="KW-1185">Reference proteome</keyword>
<feature type="domain" description="Carbohydrate binding module xylan-binding" evidence="3">
    <location>
        <begin position="648"/>
        <end position="751"/>
    </location>
</feature>
<dbReference type="Pfam" id="PF00884">
    <property type="entry name" value="Sulfatase"/>
    <property type="match status" value="1"/>
</dbReference>
<keyword evidence="1" id="KW-0812">Transmembrane</keyword>
<evidence type="ECO:0000313" key="4">
    <source>
        <dbReference type="EMBL" id="SHI69722.1"/>
    </source>
</evidence>
<feature type="transmembrane region" description="Helical" evidence="1">
    <location>
        <begin position="84"/>
        <end position="105"/>
    </location>
</feature>
<keyword evidence="1" id="KW-0472">Membrane</keyword>
<feature type="transmembrane region" description="Helical" evidence="1">
    <location>
        <begin position="50"/>
        <end position="72"/>
    </location>
</feature>
<dbReference type="EMBL" id="FQZQ01000002">
    <property type="protein sequence ID" value="SHI69722.1"/>
    <property type="molecule type" value="Genomic_DNA"/>
</dbReference>
<dbReference type="PANTHER" id="PTHR43751">
    <property type="entry name" value="SULFATASE"/>
    <property type="match status" value="1"/>
</dbReference>
<reference evidence="5" key="1">
    <citation type="submission" date="2016-11" db="EMBL/GenBank/DDBJ databases">
        <authorList>
            <person name="Varghese N."/>
            <person name="Submissions S."/>
        </authorList>
    </citation>
    <scope>NUCLEOTIDE SEQUENCE [LARGE SCALE GENOMIC DNA]</scope>
    <source>
        <strain evidence="5">DSM 100564</strain>
    </source>
</reference>
<accession>A0A1M6D922</accession>